<protein>
    <submittedName>
        <fullName evidence="5">Cellobiose phosphorylase</fullName>
    </submittedName>
</protein>
<dbReference type="eggNOG" id="COG3459">
    <property type="taxonomic scope" value="Bacteria"/>
</dbReference>
<accession>F5YNU2</accession>
<dbReference type="SUPFAM" id="SSF74650">
    <property type="entry name" value="Galactose mutarotase-like"/>
    <property type="match status" value="1"/>
</dbReference>
<feature type="domain" description="Glycosyl hydrolase 94 supersandwich" evidence="3">
    <location>
        <begin position="11"/>
        <end position="310"/>
    </location>
</feature>
<dbReference type="Gene3D" id="2.70.98.40">
    <property type="entry name" value="Glycoside hydrolase, family 65, N-terminal domain"/>
    <property type="match status" value="1"/>
</dbReference>
<dbReference type="OrthoDB" id="9769991at2"/>
<dbReference type="InterPro" id="IPR037018">
    <property type="entry name" value="GH65_N"/>
</dbReference>
<keyword evidence="6" id="KW-1185">Reference proteome</keyword>
<keyword evidence="1" id="KW-0328">Glycosyltransferase</keyword>
<dbReference type="KEGG" id="tpi:TREPR_1600"/>
<gene>
    <name evidence="5" type="ordered locus">TREPR_1600</name>
</gene>
<dbReference type="Proteomes" id="UP000009223">
    <property type="component" value="Chromosome"/>
</dbReference>
<dbReference type="SUPFAM" id="SSF48208">
    <property type="entry name" value="Six-hairpin glycosidases"/>
    <property type="match status" value="1"/>
</dbReference>
<dbReference type="InterPro" id="IPR052047">
    <property type="entry name" value="GH94_Enzymes"/>
</dbReference>
<dbReference type="InterPro" id="IPR037828">
    <property type="entry name" value="GH94N_ChBP"/>
</dbReference>
<evidence type="ECO:0000256" key="1">
    <source>
        <dbReference type="ARBA" id="ARBA00022676"/>
    </source>
</evidence>
<dbReference type="InterPro" id="IPR010383">
    <property type="entry name" value="Glyco_hydrolase_94_b-supersand"/>
</dbReference>
<dbReference type="InterPro" id="IPR011013">
    <property type="entry name" value="Gal_mutarotase_sf_dom"/>
</dbReference>
<dbReference type="Gene3D" id="2.60.420.10">
    <property type="entry name" value="Maltose phosphorylase, domain 3"/>
    <property type="match status" value="1"/>
</dbReference>
<dbReference type="Gene3D" id="1.50.10.10">
    <property type="match status" value="1"/>
</dbReference>
<dbReference type="PANTHER" id="PTHR37469:SF3">
    <property type="entry name" value="PUTATIVE-RELATED"/>
    <property type="match status" value="1"/>
</dbReference>
<sequence length="854" mass="95395">MRYGHFDEQHREYVIDRVDVPVSWTNYIGLRDLCGVFNHTAGGYLFYKTPEYHRITRFRPNGVPMDRPGHYIYVRDDDTGEYWTLSWQPVGKKFALPLGDPSGDPSEAPSTAAVPGPDEAVYTCRHGLSYSTYQCQYQGISGEQTLFIPLDDPAELWDLRLTNNSPRKRKLSIFGYAEFSFHHIEFDNQNFQMSLYSSGSSYQDGIIEVELFYEDGGFQFFTLADNAAGSDEADSYDCLRDRFIGPYRSESNPLAVERGYCSGSSELGGNHCGALQRKITLEPGEAYRTIFILGEGSRKTGAAIRKKYRDFKAVDAAFAAIGKFWTEKLEKLQVSTPNAGMNAMLNTWNLYQAEINVMFSRFASFIEVGGRTGLGYRDTAQDSMCVPHSNPEKCRERIIQLLRGLTSQGYGLHLFRPEWFDEQPKPAFKSPTVVPTPDKNSIVHGLKDACADDALWLIPSITEYIKETGDFGFTDEVYTYADGSSVPSGGPADPGSVYEHMKRILDFSAKQVGEHGICLGLRADWNDCLNLGGGESAMVSFLHHWALSNFIDLAQRLGRKADVEKYSAMKEQVRAVCERELWNGSWYTRGITATGRKIGVSENTEGRVFMESNTWAVLSGAADLKRGQAAMDAVDQYLYTPYGLKLCDPAYSAPDDEIGFITRVYKGVKENAAIFSHPNPWAWAAEAILGRGDRAVKFYNALCPYFQNDKIEIREAEPYSYCQFIMGPDHSGYGRARHPFMTGSAGWSYFAATRYILGIQPGFDTLAIDPCIPPDWKGFTAHRIWRNASYEITVENPHGVSKGIKECWHNGTLLPGTGATCNADFSRTVPRAGSAMAIPVQPQGSVNRIRAVMG</sequence>
<dbReference type="InterPro" id="IPR033432">
    <property type="entry name" value="GH94_catalytic"/>
</dbReference>
<evidence type="ECO:0000256" key="2">
    <source>
        <dbReference type="ARBA" id="ARBA00022679"/>
    </source>
</evidence>
<keyword evidence="2" id="KW-0808">Transferase</keyword>
<dbReference type="SMART" id="SM01068">
    <property type="entry name" value="CBM_X"/>
    <property type="match status" value="1"/>
</dbReference>
<dbReference type="GO" id="GO:0016757">
    <property type="term" value="F:glycosyltransferase activity"/>
    <property type="evidence" value="ECO:0007669"/>
    <property type="project" value="UniProtKB-KW"/>
</dbReference>
<dbReference type="PANTHER" id="PTHR37469">
    <property type="entry name" value="CELLOBIONIC ACID PHOSPHORYLASE-RELATED"/>
    <property type="match status" value="1"/>
</dbReference>
<dbReference type="EMBL" id="CP001843">
    <property type="protein sequence ID" value="AEF84583.1"/>
    <property type="molecule type" value="Genomic_DNA"/>
</dbReference>
<dbReference type="InterPro" id="IPR008928">
    <property type="entry name" value="6-hairpin_glycosidase_sf"/>
</dbReference>
<dbReference type="Pfam" id="PF17167">
    <property type="entry name" value="Glyco_hydro_94"/>
    <property type="match status" value="1"/>
</dbReference>
<reference evidence="5 6" key="2">
    <citation type="journal article" date="2011" name="ISME J.">
        <title>RNA-seq reveals cooperative metabolic interactions between two termite-gut spirochete species in co-culture.</title>
        <authorList>
            <person name="Rosenthal A.Z."/>
            <person name="Matson E.G."/>
            <person name="Eldar A."/>
            <person name="Leadbetter J.R."/>
        </authorList>
    </citation>
    <scope>NUCLEOTIDE SEQUENCE [LARGE SCALE GENOMIC DNA]</scope>
    <source>
        <strain evidence="6">ATCC BAA-887 / DSM 12427 / ZAS-2</strain>
    </source>
</reference>
<evidence type="ECO:0000313" key="5">
    <source>
        <dbReference type="EMBL" id="AEF84583.1"/>
    </source>
</evidence>
<dbReference type="GO" id="GO:0030246">
    <property type="term" value="F:carbohydrate binding"/>
    <property type="evidence" value="ECO:0007669"/>
    <property type="project" value="InterPro"/>
</dbReference>
<dbReference type="Pfam" id="PF06165">
    <property type="entry name" value="GH94_b-supersand"/>
    <property type="match status" value="1"/>
</dbReference>
<dbReference type="InterPro" id="IPR012341">
    <property type="entry name" value="6hp_glycosidase-like_sf"/>
</dbReference>
<proteinExistence type="predicted"/>
<evidence type="ECO:0000259" key="3">
    <source>
        <dbReference type="Pfam" id="PF06165"/>
    </source>
</evidence>
<evidence type="ECO:0000313" key="6">
    <source>
        <dbReference type="Proteomes" id="UP000009223"/>
    </source>
</evidence>
<feature type="domain" description="Glycosyl hydrolase 94 catalytic" evidence="4">
    <location>
        <begin position="324"/>
        <end position="758"/>
    </location>
</feature>
<name>F5YNU2_TREPZ</name>
<reference evidence="6" key="1">
    <citation type="submission" date="2009-12" db="EMBL/GenBank/DDBJ databases">
        <title>Complete sequence of Treponema primitia strain ZAS-2.</title>
        <authorList>
            <person name="Tetu S.G."/>
            <person name="Matson E."/>
            <person name="Ren Q."/>
            <person name="Seshadri R."/>
            <person name="Elbourne L."/>
            <person name="Hassan K.A."/>
            <person name="Durkin A."/>
            <person name="Radune D."/>
            <person name="Mohamoud Y."/>
            <person name="Shay R."/>
            <person name="Jin S."/>
            <person name="Zhang X."/>
            <person name="Lucey K."/>
            <person name="Ballor N.R."/>
            <person name="Ottesen E."/>
            <person name="Rosenthal R."/>
            <person name="Allen A."/>
            <person name="Leadbetter J.R."/>
            <person name="Paulsen I.T."/>
        </authorList>
    </citation>
    <scope>NUCLEOTIDE SEQUENCE [LARGE SCALE GENOMIC DNA]</scope>
    <source>
        <strain evidence="6">ATCC BAA-887 / DSM 12427 / ZAS-2</strain>
    </source>
</reference>
<dbReference type="STRING" id="545694.TREPR_1600"/>
<dbReference type="RefSeq" id="WP_015708521.1">
    <property type="nucleotide sequence ID" value="NC_015578.1"/>
</dbReference>
<dbReference type="GO" id="GO:0005975">
    <property type="term" value="P:carbohydrate metabolic process"/>
    <property type="evidence" value="ECO:0007669"/>
    <property type="project" value="InterPro"/>
</dbReference>
<organism evidence="5 6">
    <name type="scientific">Treponema primitia (strain ATCC BAA-887 / DSM 12427 / ZAS-2)</name>
    <dbReference type="NCBI Taxonomy" id="545694"/>
    <lineage>
        <taxon>Bacteria</taxon>
        <taxon>Pseudomonadati</taxon>
        <taxon>Spirochaetota</taxon>
        <taxon>Spirochaetia</taxon>
        <taxon>Spirochaetales</taxon>
        <taxon>Treponemataceae</taxon>
        <taxon>Treponema</taxon>
    </lineage>
</organism>
<dbReference type="CDD" id="cd11755">
    <property type="entry name" value="GH94N_ChBP_like"/>
    <property type="match status" value="1"/>
</dbReference>
<dbReference type="AlphaFoldDB" id="F5YNU2"/>
<evidence type="ECO:0000259" key="4">
    <source>
        <dbReference type="Pfam" id="PF17167"/>
    </source>
</evidence>
<dbReference type="HOGENOM" id="CLU_019054_0_0_12"/>